<dbReference type="RefSeq" id="XP_033572001.1">
    <property type="nucleotide sequence ID" value="XM_033715999.1"/>
</dbReference>
<gene>
    <name evidence="4 6" type="ORF">BDZ99DRAFT_396574</name>
</gene>
<organism evidence="4">
    <name type="scientific">Mytilinidion resinicola</name>
    <dbReference type="NCBI Taxonomy" id="574789"/>
    <lineage>
        <taxon>Eukaryota</taxon>
        <taxon>Fungi</taxon>
        <taxon>Dikarya</taxon>
        <taxon>Ascomycota</taxon>
        <taxon>Pezizomycotina</taxon>
        <taxon>Dothideomycetes</taxon>
        <taxon>Pleosporomycetidae</taxon>
        <taxon>Mytilinidiales</taxon>
        <taxon>Mytilinidiaceae</taxon>
        <taxon>Mytilinidion</taxon>
    </lineage>
</organism>
<accession>A0A6A6YB24</accession>
<keyword evidence="5" id="KW-1185">Reference proteome</keyword>
<name>A0A6A6YB24_9PEZI</name>
<sequence>FPCTVHRCSRVGPRGFSRRDHLTEHLRSYHQQNIPKRAPGQRSAPQSFIN</sequence>
<dbReference type="GeneID" id="54456892"/>
<dbReference type="AlphaFoldDB" id="A0A6A6YB24"/>
<evidence type="ECO:0000256" key="2">
    <source>
        <dbReference type="SAM" id="MobiDB-lite"/>
    </source>
</evidence>
<feature type="region of interest" description="Disordered" evidence="2">
    <location>
        <begin position="29"/>
        <end position="50"/>
    </location>
</feature>
<evidence type="ECO:0000259" key="3">
    <source>
        <dbReference type="PROSITE" id="PS50157"/>
    </source>
</evidence>
<evidence type="ECO:0000313" key="5">
    <source>
        <dbReference type="Proteomes" id="UP000504636"/>
    </source>
</evidence>
<keyword evidence="1" id="KW-0862">Zinc</keyword>
<reference evidence="6" key="2">
    <citation type="submission" date="2020-04" db="EMBL/GenBank/DDBJ databases">
        <authorList>
            <consortium name="NCBI Genome Project"/>
        </authorList>
    </citation>
    <scope>NUCLEOTIDE SEQUENCE</scope>
    <source>
        <strain evidence="6">CBS 304.34</strain>
    </source>
</reference>
<reference evidence="4 6" key="1">
    <citation type="journal article" date="2020" name="Stud. Mycol.">
        <title>101 Dothideomycetes genomes: a test case for predicting lifestyles and emergence of pathogens.</title>
        <authorList>
            <person name="Haridas S."/>
            <person name="Albert R."/>
            <person name="Binder M."/>
            <person name="Bloem J."/>
            <person name="Labutti K."/>
            <person name="Salamov A."/>
            <person name="Andreopoulos B."/>
            <person name="Baker S."/>
            <person name="Barry K."/>
            <person name="Bills G."/>
            <person name="Bluhm B."/>
            <person name="Cannon C."/>
            <person name="Castanera R."/>
            <person name="Culley D."/>
            <person name="Daum C."/>
            <person name="Ezra D."/>
            <person name="Gonzalez J."/>
            <person name="Henrissat B."/>
            <person name="Kuo A."/>
            <person name="Liang C."/>
            <person name="Lipzen A."/>
            <person name="Lutzoni F."/>
            <person name="Magnuson J."/>
            <person name="Mondo S."/>
            <person name="Nolan M."/>
            <person name="Ohm R."/>
            <person name="Pangilinan J."/>
            <person name="Park H.-J."/>
            <person name="Ramirez L."/>
            <person name="Alfaro M."/>
            <person name="Sun H."/>
            <person name="Tritt A."/>
            <person name="Yoshinaga Y."/>
            <person name="Zwiers L.-H."/>
            <person name="Turgeon B."/>
            <person name="Goodwin S."/>
            <person name="Spatafora J."/>
            <person name="Crous P."/>
            <person name="Grigoriev I."/>
        </authorList>
    </citation>
    <scope>NUCLEOTIDE SEQUENCE</scope>
    <source>
        <strain evidence="4 6">CBS 304.34</strain>
    </source>
</reference>
<dbReference type="EMBL" id="MU003710">
    <property type="protein sequence ID" value="KAF2805037.1"/>
    <property type="molecule type" value="Genomic_DNA"/>
</dbReference>
<dbReference type="InterPro" id="IPR013087">
    <property type="entry name" value="Znf_C2H2_type"/>
</dbReference>
<proteinExistence type="predicted"/>
<reference evidence="6" key="3">
    <citation type="submission" date="2025-04" db="UniProtKB">
        <authorList>
            <consortium name="RefSeq"/>
        </authorList>
    </citation>
    <scope>IDENTIFICATION</scope>
    <source>
        <strain evidence="6">CBS 304.34</strain>
    </source>
</reference>
<evidence type="ECO:0000256" key="1">
    <source>
        <dbReference type="PROSITE-ProRule" id="PRU00042"/>
    </source>
</evidence>
<protein>
    <recommendedName>
        <fullName evidence="3">C2H2-type domain-containing protein</fullName>
    </recommendedName>
</protein>
<feature type="non-terminal residue" evidence="4">
    <location>
        <position position="1"/>
    </location>
</feature>
<dbReference type="Gene3D" id="3.30.160.60">
    <property type="entry name" value="Classic Zinc Finger"/>
    <property type="match status" value="1"/>
</dbReference>
<dbReference type="GO" id="GO:0008270">
    <property type="term" value="F:zinc ion binding"/>
    <property type="evidence" value="ECO:0007669"/>
    <property type="project" value="UniProtKB-KW"/>
</dbReference>
<keyword evidence="1" id="KW-0863">Zinc-finger</keyword>
<dbReference type="PROSITE" id="PS50157">
    <property type="entry name" value="ZINC_FINGER_C2H2_2"/>
    <property type="match status" value="1"/>
</dbReference>
<keyword evidence="1" id="KW-0479">Metal-binding</keyword>
<feature type="domain" description="C2H2-type" evidence="3">
    <location>
        <begin position="6"/>
        <end position="35"/>
    </location>
</feature>
<dbReference type="Proteomes" id="UP000504636">
    <property type="component" value="Unplaced"/>
</dbReference>
<evidence type="ECO:0000313" key="4">
    <source>
        <dbReference type="EMBL" id="KAF2805037.1"/>
    </source>
</evidence>
<dbReference type="OrthoDB" id="2687452at2759"/>
<evidence type="ECO:0000313" key="6">
    <source>
        <dbReference type="RefSeq" id="XP_033572001.1"/>
    </source>
</evidence>